<protein>
    <submittedName>
        <fullName evidence="1">17643_t:CDS:1</fullName>
    </submittedName>
</protein>
<sequence>MSKVKKRKKFESFKQRSERISGQDSDLASAIRNLGLISTFNSCFDIEDLPSLAPQFKTKVMKALRVNFCEVPAENAVIPDVEVTIPDMYIQPNINGEILSNLRFCVATIARLTDVKVRTFFKKLHKVVSNGQSFEKCWIKYWIWGNADLCRGSCKLKYTDQILWVVHVISTYVTFHKVQISARAGFDLTEPNGRQSVLTALSKIWSSILHENDD</sequence>
<comment type="caution">
    <text evidence="1">The sequence shown here is derived from an EMBL/GenBank/DDBJ whole genome shotgun (WGS) entry which is preliminary data.</text>
</comment>
<organism evidence="1 2">
    <name type="scientific">Funneliformis caledonium</name>
    <dbReference type="NCBI Taxonomy" id="1117310"/>
    <lineage>
        <taxon>Eukaryota</taxon>
        <taxon>Fungi</taxon>
        <taxon>Fungi incertae sedis</taxon>
        <taxon>Mucoromycota</taxon>
        <taxon>Glomeromycotina</taxon>
        <taxon>Glomeromycetes</taxon>
        <taxon>Glomerales</taxon>
        <taxon>Glomeraceae</taxon>
        <taxon>Funneliformis</taxon>
    </lineage>
</organism>
<gene>
    <name evidence="1" type="ORF">FCALED_LOCUS7175</name>
</gene>
<dbReference type="Proteomes" id="UP000789570">
    <property type="component" value="Unassembled WGS sequence"/>
</dbReference>
<accession>A0A9N9BLZ7</accession>
<dbReference type="AlphaFoldDB" id="A0A9N9BLZ7"/>
<evidence type="ECO:0000313" key="1">
    <source>
        <dbReference type="EMBL" id="CAG8572680.1"/>
    </source>
</evidence>
<proteinExistence type="predicted"/>
<dbReference type="EMBL" id="CAJVPQ010001852">
    <property type="protein sequence ID" value="CAG8572680.1"/>
    <property type="molecule type" value="Genomic_DNA"/>
</dbReference>
<evidence type="ECO:0000313" key="2">
    <source>
        <dbReference type="Proteomes" id="UP000789570"/>
    </source>
</evidence>
<reference evidence="1" key="1">
    <citation type="submission" date="2021-06" db="EMBL/GenBank/DDBJ databases">
        <authorList>
            <person name="Kallberg Y."/>
            <person name="Tangrot J."/>
            <person name="Rosling A."/>
        </authorList>
    </citation>
    <scope>NUCLEOTIDE SEQUENCE</scope>
    <source>
        <strain evidence="1">UK204</strain>
    </source>
</reference>
<name>A0A9N9BLZ7_9GLOM</name>
<dbReference type="OrthoDB" id="2421681at2759"/>
<keyword evidence="2" id="KW-1185">Reference proteome</keyword>